<dbReference type="EMBL" id="JAHRIN010042427">
    <property type="protein sequence ID" value="MEQ2205962.1"/>
    <property type="molecule type" value="Genomic_DNA"/>
</dbReference>
<dbReference type="InterPro" id="IPR000001">
    <property type="entry name" value="Kringle"/>
</dbReference>
<evidence type="ECO:0000256" key="2">
    <source>
        <dbReference type="ARBA" id="ARBA00023157"/>
    </source>
</evidence>
<feature type="domain" description="Kringle" evidence="4">
    <location>
        <begin position="47"/>
        <end position="113"/>
    </location>
</feature>
<dbReference type="InterPro" id="IPR013806">
    <property type="entry name" value="Kringle-like"/>
</dbReference>
<evidence type="ECO:0000256" key="1">
    <source>
        <dbReference type="ARBA" id="ARBA00022572"/>
    </source>
</evidence>
<evidence type="ECO:0000313" key="6">
    <source>
        <dbReference type="Proteomes" id="UP001434883"/>
    </source>
</evidence>
<dbReference type="InterPro" id="IPR018056">
    <property type="entry name" value="Kringle_CS"/>
</dbReference>
<feature type="domain" description="Kringle" evidence="4">
    <location>
        <begin position="1"/>
        <end position="45"/>
    </location>
</feature>
<organism evidence="5 6">
    <name type="scientific">Xenoophorus captivus</name>
    <dbReference type="NCBI Taxonomy" id="1517983"/>
    <lineage>
        <taxon>Eukaryota</taxon>
        <taxon>Metazoa</taxon>
        <taxon>Chordata</taxon>
        <taxon>Craniata</taxon>
        <taxon>Vertebrata</taxon>
        <taxon>Euteleostomi</taxon>
        <taxon>Actinopterygii</taxon>
        <taxon>Neopterygii</taxon>
        <taxon>Teleostei</taxon>
        <taxon>Neoteleostei</taxon>
        <taxon>Acanthomorphata</taxon>
        <taxon>Ovalentaria</taxon>
        <taxon>Atherinomorphae</taxon>
        <taxon>Cyprinodontiformes</taxon>
        <taxon>Goodeidae</taxon>
        <taxon>Xenoophorus</taxon>
    </lineage>
</organism>
<dbReference type="PANTHER" id="PTHR24261">
    <property type="entry name" value="PLASMINOGEN-RELATED"/>
    <property type="match status" value="1"/>
</dbReference>
<dbReference type="SMART" id="SM00130">
    <property type="entry name" value="KR"/>
    <property type="match status" value="2"/>
</dbReference>
<keyword evidence="2" id="KW-1015">Disulfide bond</keyword>
<name>A0ABV0RE51_9TELE</name>
<proteinExistence type="predicted"/>
<evidence type="ECO:0000256" key="3">
    <source>
        <dbReference type="PROSITE-ProRule" id="PRU00121"/>
    </source>
</evidence>
<dbReference type="PRINTS" id="PR00018">
    <property type="entry name" value="KRINGLE"/>
</dbReference>
<reference evidence="5 6" key="1">
    <citation type="submission" date="2021-06" db="EMBL/GenBank/DDBJ databases">
        <authorList>
            <person name="Palmer J.M."/>
        </authorList>
    </citation>
    <scope>NUCLEOTIDE SEQUENCE [LARGE SCALE GENOMIC DNA]</scope>
    <source>
        <strain evidence="5 6">XC_2019</strain>
        <tissue evidence="5">Muscle</tissue>
    </source>
</reference>
<dbReference type="InterPro" id="IPR050759">
    <property type="entry name" value="Serine_protease_kringle"/>
</dbReference>
<keyword evidence="6" id="KW-1185">Reference proteome</keyword>
<feature type="non-terminal residue" evidence="5">
    <location>
        <position position="1"/>
    </location>
</feature>
<dbReference type="SUPFAM" id="SSF57440">
    <property type="entry name" value="Kringle-like"/>
    <property type="match status" value="2"/>
</dbReference>
<dbReference type="PANTHER" id="PTHR24261:SF13">
    <property type="entry name" value="PLASMINOGEN"/>
    <property type="match status" value="1"/>
</dbReference>
<dbReference type="PROSITE" id="PS50070">
    <property type="entry name" value="KRINGLE_2"/>
    <property type="match status" value="2"/>
</dbReference>
<evidence type="ECO:0000259" key="4">
    <source>
        <dbReference type="PROSITE" id="PS50070"/>
    </source>
</evidence>
<sequence length="145" mass="16211">EYNTSEPNSNLVENFCRNPDSRSEGPWCFTTDPTVQKETCRVPKCGTVTMGGHTCLQWKSREAAALSRGKEFIPEVVLEGNKCRNPDNDPEGPWCYVDISGNITIDYCDLELCGTVQTHDPRSHQHTGLPASHLSLFTCVSQRIH</sequence>
<dbReference type="Gene3D" id="2.40.20.10">
    <property type="entry name" value="Plasminogen Kringle 4"/>
    <property type="match status" value="2"/>
</dbReference>
<keyword evidence="1 3" id="KW-0420">Kringle</keyword>
<dbReference type="PROSITE" id="PS00021">
    <property type="entry name" value="KRINGLE_1"/>
    <property type="match status" value="1"/>
</dbReference>
<comment type="caution">
    <text evidence="5">The sequence shown here is derived from an EMBL/GenBank/DDBJ whole genome shotgun (WGS) entry which is preliminary data.</text>
</comment>
<dbReference type="Pfam" id="PF00051">
    <property type="entry name" value="Kringle"/>
    <property type="match status" value="2"/>
</dbReference>
<protein>
    <recommendedName>
        <fullName evidence="4">Kringle domain-containing protein</fullName>
    </recommendedName>
</protein>
<comment type="caution">
    <text evidence="3">Lacks conserved residue(s) required for the propagation of feature annotation.</text>
</comment>
<evidence type="ECO:0000313" key="5">
    <source>
        <dbReference type="EMBL" id="MEQ2205962.1"/>
    </source>
</evidence>
<dbReference type="Proteomes" id="UP001434883">
    <property type="component" value="Unassembled WGS sequence"/>
</dbReference>
<gene>
    <name evidence="5" type="ORF">XENOCAPTIV_019657</name>
</gene>
<accession>A0ABV0RE51</accession>
<dbReference type="InterPro" id="IPR038178">
    <property type="entry name" value="Kringle_sf"/>
</dbReference>